<reference evidence="1" key="1">
    <citation type="journal article" date="2023" name="Mol. Phylogenet. Evol.">
        <title>Genome-scale phylogeny and comparative genomics of the fungal order Sordariales.</title>
        <authorList>
            <person name="Hensen N."/>
            <person name="Bonometti L."/>
            <person name="Westerberg I."/>
            <person name="Brannstrom I.O."/>
            <person name="Guillou S."/>
            <person name="Cros-Aarteil S."/>
            <person name="Calhoun S."/>
            <person name="Haridas S."/>
            <person name="Kuo A."/>
            <person name="Mondo S."/>
            <person name="Pangilinan J."/>
            <person name="Riley R."/>
            <person name="LaButti K."/>
            <person name="Andreopoulos B."/>
            <person name="Lipzen A."/>
            <person name="Chen C."/>
            <person name="Yan M."/>
            <person name="Daum C."/>
            <person name="Ng V."/>
            <person name="Clum A."/>
            <person name="Steindorff A."/>
            <person name="Ohm R.A."/>
            <person name="Martin F."/>
            <person name="Silar P."/>
            <person name="Natvig D.O."/>
            <person name="Lalanne C."/>
            <person name="Gautier V."/>
            <person name="Ament-Velasquez S.L."/>
            <person name="Kruys A."/>
            <person name="Hutchinson M.I."/>
            <person name="Powell A.J."/>
            <person name="Barry K."/>
            <person name="Miller A.N."/>
            <person name="Grigoriev I.V."/>
            <person name="Debuchy R."/>
            <person name="Gladieux P."/>
            <person name="Hiltunen Thoren M."/>
            <person name="Johannesson H."/>
        </authorList>
    </citation>
    <scope>NUCLEOTIDE SEQUENCE</scope>
    <source>
        <strain evidence="1">CBS 168.71</strain>
    </source>
</reference>
<reference evidence="1" key="2">
    <citation type="submission" date="2023-06" db="EMBL/GenBank/DDBJ databases">
        <authorList>
            <consortium name="Lawrence Berkeley National Laboratory"/>
            <person name="Haridas S."/>
            <person name="Hensen N."/>
            <person name="Bonometti L."/>
            <person name="Westerberg I."/>
            <person name="Brannstrom I.O."/>
            <person name="Guillou S."/>
            <person name="Cros-Aarteil S."/>
            <person name="Calhoun S."/>
            <person name="Kuo A."/>
            <person name="Mondo S."/>
            <person name="Pangilinan J."/>
            <person name="Riley R."/>
            <person name="Labutti K."/>
            <person name="Andreopoulos B."/>
            <person name="Lipzen A."/>
            <person name="Chen C."/>
            <person name="Yanf M."/>
            <person name="Daum C."/>
            <person name="Ng V."/>
            <person name="Clum A."/>
            <person name="Steindorff A."/>
            <person name="Ohm R."/>
            <person name="Martin F."/>
            <person name="Silar P."/>
            <person name="Natvig D."/>
            <person name="Lalanne C."/>
            <person name="Gautier V."/>
            <person name="Ament-Velasquez S.L."/>
            <person name="Kruys A."/>
            <person name="Hutchinson M.I."/>
            <person name="Powell A.J."/>
            <person name="Barry K."/>
            <person name="Miller A.N."/>
            <person name="Grigoriev I.V."/>
            <person name="Debuchy R."/>
            <person name="Gladieux P."/>
            <person name="Thoren M.H."/>
            <person name="Johannesson H."/>
        </authorList>
    </citation>
    <scope>NUCLEOTIDE SEQUENCE</scope>
    <source>
        <strain evidence="1">CBS 168.71</strain>
    </source>
</reference>
<dbReference type="EMBL" id="JAUEPN010000001">
    <property type="protein sequence ID" value="KAK3300752.1"/>
    <property type="molecule type" value="Genomic_DNA"/>
</dbReference>
<dbReference type="GeneID" id="87837138"/>
<comment type="caution">
    <text evidence="1">The sequence shown here is derived from an EMBL/GenBank/DDBJ whole genome shotgun (WGS) entry which is preliminary data.</text>
</comment>
<keyword evidence="2" id="KW-1185">Reference proteome</keyword>
<evidence type="ECO:0000313" key="1">
    <source>
        <dbReference type="EMBL" id="KAK3300752.1"/>
    </source>
</evidence>
<dbReference type="RefSeq" id="XP_062664266.1">
    <property type="nucleotide sequence ID" value="XM_062800190.1"/>
</dbReference>
<organism evidence="1 2">
    <name type="scientific">Chaetomium fimeti</name>
    <dbReference type="NCBI Taxonomy" id="1854472"/>
    <lineage>
        <taxon>Eukaryota</taxon>
        <taxon>Fungi</taxon>
        <taxon>Dikarya</taxon>
        <taxon>Ascomycota</taxon>
        <taxon>Pezizomycotina</taxon>
        <taxon>Sordariomycetes</taxon>
        <taxon>Sordariomycetidae</taxon>
        <taxon>Sordariales</taxon>
        <taxon>Chaetomiaceae</taxon>
        <taxon>Chaetomium</taxon>
    </lineage>
</organism>
<dbReference type="Proteomes" id="UP001278766">
    <property type="component" value="Unassembled WGS sequence"/>
</dbReference>
<proteinExistence type="predicted"/>
<name>A0AAE0LX31_9PEZI</name>
<evidence type="ECO:0000313" key="2">
    <source>
        <dbReference type="Proteomes" id="UP001278766"/>
    </source>
</evidence>
<sequence>METVFCPPHFTDPNNPGSLTWLYWMDPSCDNASNGGVEAHLSEARHWAKRAYERLTSRTDTDFARVFNIIFKVPVADPVRYPTGPWSQSIRGPQLPDEWRTSAEHVLGVLYHFAHCWERTNERKKADVRIYATDLAQSRWLPIGTTDAFDPVNQLVYDETPASLHGDDEHDMASAVCDLRPGLWTPATGKFLTLRGLNPTLLLAQHNPPRRPTTGSGDPIVRNLVVDLMACTIFHEFMHVYLLDDFAEDSGRSAGWGHCMLQKRGEAAVCAESLAVLGLFAALADMTPGGRPSGGFSLNRQWRGTSGGLYDADGSVEVPDETESDPDEKCVNSAVRGELIFYEDLTS</sequence>
<gene>
    <name evidence="1" type="ORF">B0H64DRAFT_314110</name>
</gene>
<accession>A0AAE0LX31</accession>
<dbReference type="AlphaFoldDB" id="A0AAE0LX31"/>
<protein>
    <submittedName>
        <fullName evidence="1">Uncharacterized protein</fullName>
    </submittedName>
</protein>